<dbReference type="Proteomes" id="UP000034854">
    <property type="component" value="Unassembled WGS sequence"/>
</dbReference>
<feature type="transmembrane region" description="Helical" evidence="6">
    <location>
        <begin position="221"/>
        <end position="239"/>
    </location>
</feature>
<proteinExistence type="predicted"/>
<evidence type="ECO:0000313" key="8">
    <source>
        <dbReference type="Proteomes" id="UP000034854"/>
    </source>
</evidence>
<feature type="transmembrane region" description="Helical" evidence="6">
    <location>
        <begin position="367"/>
        <end position="384"/>
    </location>
</feature>
<evidence type="ECO:0000256" key="4">
    <source>
        <dbReference type="ARBA" id="ARBA00022989"/>
    </source>
</evidence>
<feature type="transmembrane region" description="Helical" evidence="6">
    <location>
        <begin position="12"/>
        <end position="34"/>
    </location>
</feature>
<evidence type="ECO:0000256" key="6">
    <source>
        <dbReference type="SAM" id="Phobius"/>
    </source>
</evidence>
<feature type="transmembrane region" description="Helical" evidence="6">
    <location>
        <begin position="125"/>
        <end position="144"/>
    </location>
</feature>
<evidence type="ECO:0000256" key="1">
    <source>
        <dbReference type="ARBA" id="ARBA00004651"/>
    </source>
</evidence>
<comment type="subcellular location">
    <subcellularLocation>
        <location evidence="1">Cell membrane</location>
        <topology evidence="1">Multi-pass membrane protein</topology>
    </subcellularLocation>
</comment>
<feature type="transmembrane region" description="Helical" evidence="6">
    <location>
        <begin position="151"/>
        <end position="176"/>
    </location>
</feature>
<name>A0A0G0WQG8_9BACT</name>
<reference evidence="7 8" key="1">
    <citation type="journal article" date="2015" name="Nature">
        <title>rRNA introns, odd ribosomes, and small enigmatic genomes across a large radiation of phyla.</title>
        <authorList>
            <person name="Brown C.T."/>
            <person name="Hug L.A."/>
            <person name="Thomas B.C."/>
            <person name="Sharon I."/>
            <person name="Castelle C.J."/>
            <person name="Singh A."/>
            <person name="Wilkins M.J."/>
            <person name="Williams K.H."/>
            <person name="Banfield J.F."/>
        </authorList>
    </citation>
    <scope>NUCLEOTIDE SEQUENCE [LARGE SCALE GENOMIC DNA]</scope>
</reference>
<keyword evidence="5 6" id="KW-0472">Membrane</keyword>
<accession>A0A0G0WQG8</accession>
<feature type="transmembrane region" description="Helical" evidence="6">
    <location>
        <begin position="97"/>
        <end position="119"/>
    </location>
</feature>
<protein>
    <submittedName>
        <fullName evidence="7">Polysaccharide biosynthesis protein</fullName>
    </submittedName>
</protein>
<feature type="transmembrane region" description="Helical" evidence="6">
    <location>
        <begin position="296"/>
        <end position="322"/>
    </location>
</feature>
<evidence type="ECO:0000313" key="7">
    <source>
        <dbReference type="EMBL" id="KKR86705.1"/>
    </source>
</evidence>
<gene>
    <name evidence="7" type="ORF">UU34_C0011G0011</name>
</gene>
<feature type="transmembrane region" description="Helical" evidence="6">
    <location>
        <begin position="259"/>
        <end position="284"/>
    </location>
</feature>
<feature type="transmembrane region" description="Helical" evidence="6">
    <location>
        <begin position="390"/>
        <end position="412"/>
    </location>
</feature>
<dbReference type="EMBL" id="LCAG01000011">
    <property type="protein sequence ID" value="KKR86705.1"/>
    <property type="molecule type" value="Genomic_DNA"/>
</dbReference>
<feature type="transmembrane region" description="Helical" evidence="6">
    <location>
        <begin position="54"/>
        <end position="76"/>
    </location>
</feature>
<dbReference type="PANTHER" id="PTHR30250:SF28">
    <property type="entry name" value="POLYSACCHARIDE BIOSYNTHESIS PROTEIN"/>
    <property type="match status" value="1"/>
</dbReference>
<dbReference type="InterPro" id="IPR050833">
    <property type="entry name" value="Poly_Biosynth_Transport"/>
</dbReference>
<evidence type="ECO:0000256" key="2">
    <source>
        <dbReference type="ARBA" id="ARBA00022475"/>
    </source>
</evidence>
<feature type="transmembrane region" description="Helical" evidence="6">
    <location>
        <begin position="182"/>
        <end position="200"/>
    </location>
</feature>
<keyword evidence="2" id="KW-1003">Cell membrane</keyword>
<comment type="caution">
    <text evidence="7">The sequence shown here is derived from an EMBL/GenBank/DDBJ whole genome shotgun (WGS) entry which is preliminary data.</text>
</comment>
<evidence type="ECO:0000256" key="5">
    <source>
        <dbReference type="ARBA" id="ARBA00023136"/>
    </source>
</evidence>
<keyword evidence="4 6" id="KW-1133">Transmembrane helix</keyword>
<evidence type="ECO:0000256" key="3">
    <source>
        <dbReference type="ARBA" id="ARBA00022692"/>
    </source>
</evidence>
<dbReference type="PANTHER" id="PTHR30250">
    <property type="entry name" value="PST FAMILY PREDICTED COLANIC ACID TRANSPORTER"/>
    <property type="match status" value="1"/>
</dbReference>
<keyword evidence="3 6" id="KW-0812">Transmembrane</keyword>
<feature type="transmembrane region" description="Helical" evidence="6">
    <location>
        <begin position="334"/>
        <end position="355"/>
    </location>
</feature>
<sequence length="416" mass="46231">MKRIFSYFKNDRTVKSATLMVGGHGLANIGAYLYHLFMGRLLVPNDYGALQSLISLSNLLNVPIASMNTVVAKFVSRYVGRDEPQKIASLYYQLRKLFFIFLIIGGTVFLLFSDMIMNFLHLDSWVNVLILDIALFFGLVNFLNRGVLQGLSLFVPLTITQFIEAFGKFFFGVVAVVLGLRIPGAFGAFVLVMFISYAYMIRVLHGKLGTFTPQSLPLREMGRYAIPSGLMTIGITALYNTDVVLVRHFMTGYEAGLYAGLSVLGKIIFFGTAPVTTVMFPLVSEAHARGEAFHRIFLLSLFFLLGIAGTTTLIFALVPTLAMKALIGAQYLDAVPYLTTFSIFISLCAVIYLFVNFFLSIHKTRSVYVVLLAALIQAVAIWFFHPTIWAVISISLTVTTICAVLLTLYYIYVARS</sequence>
<dbReference type="AlphaFoldDB" id="A0A0G0WQG8"/>
<dbReference type="GO" id="GO:0005886">
    <property type="term" value="C:plasma membrane"/>
    <property type="evidence" value="ECO:0007669"/>
    <property type="project" value="UniProtKB-SubCell"/>
</dbReference>
<organism evidence="7 8">
    <name type="scientific">Candidatus Curtissbacteria bacterium GW2011_GWA1_41_11</name>
    <dbReference type="NCBI Taxonomy" id="1618409"/>
    <lineage>
        <taxon>Bacteria</taxon>
        <taxon>Candidatus Curtissiibacteriota</taxon>
    </lineage>
</organism>